<keyword evidence="12" id="KW-1185">Reference proteome</keyword>
<keyword evidence="3 9" id="KW-0812">Transmembrane</keyword>
<comment type="caution">
    <text evidence="11">The sequence shown here is derived from an EMBL/GenBank/DDBJ whole genome shotgun (WGS) entry which is preliminary data.</text>
</comment>
<feature type="domain" description="G-protein coupled receptors family 1 profile" evidence="10">
    <location>
        <begin position="1"/>
        <end position="96"/>
    </location>
</feature>
<sequence>MNREPSVFMRVEEEWSCTFTTTTTITTTNPHHRLLQVVPMLIVVVVLFIVCWAPILVLNILQSFKLVPNIDVRTMHLRTVLDLLSYCNSCMNPLVYGFMSKNFRKGFKRTLCSLAGRGDENHPSLSLSHTLRHVPSR</sequence>
<dbReference type="AlphaFoldDB" id="A0AAW0U812"/>
<keyword evidence="8" id="KW-0807">Transducer</keyword>
<keyword evidence="7" id="KW-0675">Receptor</keyword>
<protein>
    <recommendedName>
        <fullName evidence="10">G-protein coupled receptors family 1 profile domain-containing protein</fullName>
    </recommendedName>
</protein>
<reference evidence="11 12" key="1">
    <citation type="submission" date="2023-03" db="EMBL/GenBank/DDBJ databases">
        <title>High-quality genome of Scylla paramamosain provides insights in environmental adaptation.</title>
        <authorList>
            <person name="Zhang L."/>
        </authorList>
    </citation>
    <scope>NUCLEOTIDE SEQUENCE [LARGE SCALE GENOMIC DNA]</scope>
    <source>
        <strain evidence="11">LZ_2023a</strain>
        <tissue evidence="11">Muscle</tissue>
    </source>
</reference>
<evidence type="ECO:0000313" key="12">
    <source>
        <dbReference type="Proteomes" id="UP001487740"/>
    </source>
</evidence>
<organism evidence="11 12">
    <name type="scientific">Scylla paramamosain</name>
    <name type="common">Mud crab</name>
    <dbReference type="NCBI Taxonomy" id="85552"/>
    <lineage>
        <taxon>Eukaryota</taxon>
        <taxon>Metazoa</taxon>
        <taxon>Ecdysozoa</taxon>
        <taxon>Arthropoda</taxon>
        <taxon>Crustacea</taxon>
        <taxon>Multicrustacea</taxon>
        <taxon>Malacostraca</taxon>
        <taxon>Eumalacostraca</taxon>
        <taxon>Eucarida</taxon>
        <taxon>Decapoda</taxon>
        <taxon>Pleocyemata</taxon>
        <taxon>Brachyura</taxon>
        <taxon>Eubrachyura</taxon>
        <taxon>Portunoidea</taxon>
        <taxon>Portunidae</taxon>
        <taxon>Portuninae</taxon>
        <taxon>Scylla</taxon>
    </lineage>
</organism>
<comment type="subcellular location">
    <subcellularLocation>
        <location evidence="1">Membrane</location>
        <topology evidence="1">Multi-pass membrane protein</topology>
    </subcellularLocation>
</comment>
<keyword evidence="6 9" id="KW-0472">Membrane</keyword>
<evidence type="ECO:0000256" key="2">
    <source>
        <dbReference type="ARBA" id="ARBA00010663"/>
    </source>
</evidence>
<evidence type="ECO:0000256" key="9">
    <source>
        <dbReference type="SAM" id="Phobius"/>
    </source>
</evidence>
<evidence type="ECO:0000256" key="4">
    <source>
        <dbReference type="ARBA" id="ARBA00022989"/>
    </source>
</evidence>
<dbReference type="InterPro" id="IPR000276">
    <property type="entry name" value="GPCR_Rhodpsn"/>
</dbReference>
<dbReference type="PANTHER" id="PTHR45695:SF15">
    <property type="entry name" value="OPSIN RH2"/>
    <property type="match status" value="1"/>
</dbReference>
<evidence type="ECO:0000256" key="7">
    <source>
        <dbReference type="ARBA" id="ARBA00023170"/>
    </source>
</evidence>
<evidence type="ECO:0000256" key="8">
    <source>
        <dbReference type="ARBA" id="ARBA00023224"/>
    </source>
</evidence>
<gene>
    <name evidence="11" type="ORF">O3P69_005986</name>
</gene>
<dbReference type="GO" id="GO:0004930">
    <property type="term" value="F:G protein-coupled receptor activity"/>
    <property type="evidence" value="ECO:0007669"/>
    <property type="project" value="UniProtKB-KW"/>
</dbReference>
<accession>A0AAW0U812</accession>
<dbReference type="PANTHER" id="PTHR45695">
    <property type="entry name" value="LEUCOKININ RECEPTOR-RELATED"/>
    <property type="match status" value="1"/>
</dbReference>
<dbReference type="PRINTS" id="PR00237">
    <property type="entry name" value="GPCRRHODOPSN"/>
</dbReference>
<evidence type="ECO:0000256" key="5">
    <source>
        <dbReference type="ARBA" id="ARBA00023040"/>
    </source>
</evidence>
<keyword evidence="4 9" id="KW-1133">Transmembrane helix</keyword>
<dbReference type="Gene3D" id="1.20.1070.10">
    <property type="entry name" value="Rhodopsin 7-helix transmembrane proteins"/>
    <property type="match status" value="1"/>
</dbReference>
<evidence type="ECO:0000256" key="3">
    <source>
        <dbReference type="ARBA" id="ARBA00022692"/>
    </source>
</evidence>
<feature type="transmembrane region" description="Helical" evidence="9">
    <location>
        <begin position="37"/>
        <end position="60"/>
    </location>
</feature>
<proteinExistence type="inferred from homology"/>
<dbReference type="EMBL" id="JARAKH010000018">
    <property type="protein sequence ID" value="KAK8394882.1"/>
    <property type="molecule type" value="Genomic_DNA"/>
</dbReference>
<comment type="similarity">
    <text evidence="2">Belongs to the G-protein coupled receptor 1 family.</text>
</comment>
<dbReference type="SUPFAM" id="SSF81321">
    <property type="entry name" value="Family A G protein-coupled receptor-like"/>
    <property type="match status" value="1"/>
</dbReference>
<evidence type="ECO:0000256" key="6">
    <source>
        <dbReference type="ARBA" id="ARBA00023136"/>
    </source>
</evidence>
<dbReference type="Pfam" id="PF00001">
    <property type="entry name" value="7tm_1"/>
    <property type="match status" value="1"/>
</dbReference>
<dbReference type="InterPro" id="IPR017452">
    <property type="entry name" value="GPCR_Rhodpsn_7TM"/>
</dbReference>
<dbReference type="Proteomes" id="UP001487740">
    <property type="component" value="Unassembled WGS sequence"/>
</dbReference>
<evidence type="ECO:0000256" key="1">
    <source>
        <dbReference type="ARBA" id="ARBA00004141"/>
    </source>
</evidence>
<evidence type="ECO:0000259" key="10">
    <source>
        <dbReference type="PROSITE" id="PS50262"/>
    </source>
</evidence>
<keyword evidence="5" id="KW-0297">G-protein coupled receptor</keyword>
<dbReference type="PROSITE" id="PS50262">
    <property type="entry name" value="G_PROTEIN_RECEP_F1_2"/>
    <property type="match status" value="1"/>
</dbReference>
<name>A0AAW0U812_SCYPA</name>
<dbReference type="GO" id="GO:0005886">
    <property type="term" value="C:plasma membrane"/>
    <property type="evidence" value="ECO:0007669"/>
    <property type="project" value="TreeGrafter"/>
</dbReference>
<evidence type="ECO:0000313" key="11">
    <source>
        <dbReference type="EMBL" id="KAK8394882.1"/>
    </source>
</evidence>